<evidence type="ECO:0000256" key="1">
    <source>
        <dbReference type="ARBA" id="ARBA00008270"/>
    </source>
</evidence>
<keyword evidence="2" id="KW-0413">Isomerase</keyword>
<dbReference type="EMBL" id="JARJCN010000002">
    <property type="protein sequence ID" value="KAJ7103002.1"/>
    <property type="molecule type" value="Genomic_DNA"/>
</dbReference>
<dbReference type="Proteomes" id="UP001222325">
    <property type="component" value="Unassembled WGS sequence"/>
</dbReference>
<gene>
    <name evidence="3" type="ORF">B0H15DRAFT_188184</name>
</gene>
<proteinExistence type="inferred from homology"/>
<dbReference type="Gene3D" id="3.10.310.10">
    <property type="entry name" value="Diaminopimelate Epimerase, Chain A, domain 1"/>
    <property type="match status" value="2"/>
</dbReference>
<protein>
    <recommendedName>
        <fullName evidence="5">Diaminopimelate epimerase-like protein</fullName>
    </recommendedName>
</protein>
<dbReference type="InterPro" id="IPR003719">
    <property type="entry name" value="Phenazine_PhzF-like"/>
</dbReference>
<dbReference type="PIRSF" id="PIRSF016184">
    <property type="entry name" value="PhzC_PhzF"/>
    <property type="match status" value="1"/>
</dbReference>
<dbReference type="PANTHER" id="PTHR13774:SF17">
    <property type="entry name" value="PHENAZINE BIOSYNTHESIS-LIKE DOMAIN-CONTAINING PROTEIN"/>
    <property type="match status" value="1"/>
</dbReference>
<organism evidence="3 4">
    <name type="scientific">Mycena belliarum</name>
    <dbReference type="NCBI Taxonomy" id="1033014"/>
    <lineage>
        <taxon>Eukaryota</taxon>
        <taxon>Fungi</taxon>
        <taxon>Dikarya</taxon>
        <taxon>Basidiomycota</taxon>
        <taxon>Agaricomycotina</taxon>
        <taxon>Agaricomycetes</taxon>
        <taxon>Agaricomycetidae</taxon>
        <taxon>Agaricales</taxon>
        <taxon>Marasmiineae</taxon>
        <taxon>Mycenaceae</taxon>
        <taxon>Mycena</taxon>
    </lineage>
</organism>
<dbReference type="Pfam" id="PF02567">
    <property type="entry name" value="PhzC-PhzF"/>
    <property type="match status" value="1"/>
</dbReference>
<evidence type="ECO:0000256" key="2">
    <source>
        <dbReference type="ARBA" id="ARBA00023235"/>
    </source>
</evidence>
<dbReference type="GO" id="GO:0016853">
    <property type="term" value="F:isomerase activity"/>
    <property type="evidence" value="ECO:0007669"/>
    <property type="project" value="UniProtKB-KW"/>
</dbReference>
<accession>A0AAD6UJU7</accession>
<evidence type="ECO:0000313" key="4">
    <source>
        <dbReference type="Proteomes" id="UP001222325"/>
    </source>
</evidence>
<keyword evidence="4" id="KW-1185">Reference proteome</keyword>
<comment type="similarity">
    <text evidence="1">Belongs to the PhzF family.</text>
</comment>
<comment type="caution">
    <text evidence="3">The sequence shown here is derived from an EMBL/GenBank/DDBJ whole genome shotgun (WGS) entry which is preliminary data.</text>
</comment>
<dbReference type="AlphaFoldDB" id="A0AAD6UJU7"/>
<evidence type="ECO:0008006" key="5">
    <source>
        <dbReference type="Google" id="ProtNLM"/>
    </source>
</evidence>
<name>A0AAD6UJU7_9AGAR</name>
<dbReference type="PANTHER" id="PTHR13774">
    <property type="entry name" value="PHENAZINE BIOSYNTHESIS PROTEIN"/>
    <property type="match status" value="1"/>
</dbReference>
<dbReference type="GO" id="GO:0005737">
    <property type="term" value="C:cytoplasm"/>
    <property type="evidence" value="ECO:0007669"/>
    <property type="project" value="TreeGrafter"/>
</dbReference>
<dbReference type="SUPFAM" id="SSF54506">
    <property type="entry name" value="Diaminopimelate epimerase-like"/>
    <property type="match status" value="1"/>
</dbReference>
<sequence>MARSFPFNVVAAFSTTPFQGNPAAVVFVDDTLETETLRELAAILNQPMTSVVGPRISSENERVAAFGMRWFTASSKEVSLCGHATMAAARAIFERGLVGDSVEVIEFHTSMAGVMKARKVGTDSFEICLPSGMLAEVPSAEVPKIRSALTEAFGRDVSINFIGVGREGFTPYLLVELDEQENLGQCTVNMDAFLETGYAVNILTTNSSAGDVQFVSRMFAPLLLPPPFSEDAVCGSAHCLLVPYWSKKKGLESNNSFRAKQVSARGGDLGLLWNQGANSVEITGNTHIIVGGDVYV</sequence>
<reference evidence="3" key="1">
    <citation type="submission" date="2023-03" db="EMBL/GenBank/DDBJ databases">
        <title>Massive genome expansion in bonnet fungi (Mycena s.s.) driven by repeated elements and novel gene families across ecological guilds.</title>
        <authorList>
            <consortium name="Lawrence Berkeley National Laboratory"/>
            <person name="Harder C.B."/>
            <person name="Miyauchi S."/>
            <person name="Viragh M."/>
            <person name="Kuo A."/>
            <person name="Thoen E."/>
            <person name="Andreopoulos B."/>
            <person name="Lu D."/>
            <person name="Skrede I."/>
            <person name="Drula E."/>
            <person name="Henrissat B."/>
            <person name="Morin E."/>
            <person name="Kohler A."/>
            <person name="Barry K."/>
            <person name="LaButti K."/>
            <person name="Morin E."/>
            <person name="Salamov A."/>
            <person name="Lipzen A."/>
            <person name="Mereny Z."/>
            <person name="Hegedus B."/>
            <person name="Baldrian P."/>
            <person name="Stursova M."/>
            <person name="Weitz H."/>
            <person name="Taylor A."/>
            <person name="Grigoriev I.V."/>
            <person name="Nagy L.G."/>
            <person name="Martin F."/>
            <person name="Kauserud H."/>
        </authorList>
    </citation>
    <scope>NUCLEOTIDE SEQUENCE</scope>
    <source>
        <strain evidence="3">CBHHK173m</strain>
    </source>
</reference>
<evidence type="ECO:0000313" key="3">
    <source>
        <dbReference type="EMBL" id="KAJ7103002.1"/>
    </source>
</evidence>